<evidence type="ECO:0000256" key="6">
    <source>
        <dbReference type="SAM" id="MobiDB-lite"/>
    </source>
</evidence>
<evidence type="ECO:0000256" key="2">
    <source>
        <dbReference type="ARBA" id="ARBA00007524"/>
    </source>
</evidence>
<organism evidence="8 9">
    <name type="scientific">Kalanchoe fedtschenkoi</name>
    <name type="common">Lavender scallops</name>
    <name type="synonym">South American air plant</name>
    <dbReference type="NCBI Taxonomy" id="63787"/>
    <lineage>
        <taxon>Eukaryota</taxon>
        <taxon>Viridiplantae</taxon>
        <taxon>Streptophyta</taxon>
        <taxon>Embryophyta</taxon>
        <taxon>Tracheophyta</taxon>
        <taxon>Spermatophyta</taxon>
        <taxon>Magnoliopsida</taxon>
        <taxon>eudicotyledons</taxon>
        <taxon>Gunneridae</taxon>
        <taxon>Pentapetalae</taxon>
        <taxon>Saxifragales</taxon>
        <taxon>Crassulaceae</taxon>
        <taxon>Kalanchoe</taxon>
    </lineage>
</organism>
<accession>A0A7N0UHH8</accession>
<comment type="subcellular location">
    <subcellularLocation>
        <location evidence="1">Membrane</location>
        <topology evidence="1">Multi-pass membrane protein</topology>
    </subcellularLocation>
</comment>
<sequence>MDTTQELRHGAADQQVVDDNPNPGITTSDDNDSSKTRRESSNRTALAKRGLKSLAVMLAVPVALNLAAISMFGSGQNYRSLTKWVPPLWPLHMLSLLTSLFMSLSAWLFWADGGFHKRPRAFYLYAAGILLNMLWDPLVLGFGASRLGLGVCVGMISALIGCYRHFSAVNPAAGHLVKPCFGLYGILALVNLRLACI</sequence>
<dbReference type="Gene3D" id="1.20.1260.100">
    <property type="entry name" value="TspO/MBR protein"/>
    <property type="match status" value="1"/>
</dbReference>
<feature type="transmembrane region" description="Helical" evidence="7">
    <location>
        <begin position="92"/>
        <end position="110"/>
    </location>
</feature>
<dbReference type="InterPro" id="IPR038330">
    <property type="entry name" value="TspO/MBR-related_sf"/>
</dbReference>
<dbReference type="FunFam" id="1.20.1260.100:FF:000001">
    <property type="entry name" value="translocator protein 2"/>
    <property type="match status" value="1"/>
</dbReference>
<feature type="transmembrane region" description="Helical" evidence="7">
    <location>
        <begin position="53"/>
        <end position="72"/>
    </location>
</feature>
<evidence type="ECO:0000256" key="1">
    <source>
        <dbReference type="ARBA" id="ARBA00004141"/>
    </source>
</evidence>
<evidence type="ECO:0000256" key="7">
    <source>
        <dbReference type="SAM" id="Phobius"/>
    </source>
</evidence>
<comment type="similarity">
    <text evidence="2">Belongs to the TspO/BZRP family.</text>
</comment>
<feature type="region of interest" description="Disordered" evidence="6">
    <location>
        <begin position="1"/>
        <end position="44"/>
    </location>
</feature>
<proteinExistence type="inferred from homology"/>
<dbReference type="Proteomes" id="UP000594263">
    <property type="component" value="Unplaced"/>
</dbReference>
<dbReference type="InterPro" id="IPR004307">
    <property type="entry name" value="TspO_MBR"/>
</dbReference>
<feature type="transmembrane region" description="Helical" evidence="7">
    <location>
        <begin position="122"/>
        <end position="141"/>
    </location>
</feature>
<dbReference type="GO" id="GO:0016020">
    <property type="term" value="C:membrane"/>
    <property type="evidence" value="ECO:0007669"/>
    <property type="project" value="UniProtKB-SubCell"/>
</dbReference>
<keyword evidence="5 7" id="KW-0472">Membrane</keyword>
<dbReference type="CDD" id="cd15904">
    <property type="entry name" value="TSPO_MBR"/>
    <property type="match status" value="1"/>
</dbReference>
<keyword evidence="4 7" id="KW-1133">Transmembrane helix</keyword>
<dbReference type="Pfam" id="PF03073">
    <property type="entry name" value="TspO_MBR"/>
    <property type="match status" value="1"/>
</dbReference>
<evidence type="ECO:0000313" key="8">
    <source>
        <dbReference type="EnsemblPlants" id="Kaladp0067s0275.1.v1.1.CDS.1"/>
    </source>
</evidence>
<evidence type="ECO:0000256" key="3">
    <source>
        <dbReference type="ARBA" id="ARBA00022692"/>
    </source>
</evidence>
<dbReference type="EnsemblPlants" id="Kaladp0067s0275.1.v1.1">
    <property type="protein sequence ID" value="Kaladp0067s0275.1.v1.1.CDS.1"/>
    <property type="gene ID" value="Kaladp0067s0275.v1.1"/>
</dbReference>
<feature type="compositionally biased region" description="Basic and acidic residues" evidence="6">
    <location>
        <begin position="32"/>
        <end position="41"/>
    </location>
</feature>
<dbReference type="PANTHER" id="PTHR10057:SF0">
    <property type="entry name" value="TRANSLOCATOR PROTEIN"/>
    <property type="match status" value="1"/>
</dbReference>
<dbReference type="PANTHER" id="PTHR10057">
    <property type="entry name" value="PERIPHERAL-TYPE BENZODIAZEPINE RECEPTOR"/>
    <property type="match status" value="1"/>
</dbReference>
<evidence type="ECO:0000256" key="4">
    <source>
        <dbReference type="ARBA" id="ARBA00022989"/>
    </source>
</evidence>
<dbReference type="Gramene" id="Kaladp0067s0275.1.v1.1">
    <property type="protein sequence ID" value="Kaladp0067s0275.1.v1.1.CDS.1"/>
    <property type="gene ID" value="Kaladp0067s0275.v1.1"/>
</dbReference>
<protein>
    <submittedName>
        <fullName evidence="8">Uncharacterized protein</fullName>
    </submittedName>
</protein>
<name>A0A7N0UHH8_KALFE</name>
<dbReference type="AlphaFoldDB" id="A0A7N0UHH8"/>
<feature type="compositionally biased region" description="Basic and acidic residues" evidence="6">
    <location>
        <begin position="1"/>
        <end position="11"/>
    </location>
</feature>
<keyword evidence="3 7" id="KW-0812">Transmembrane</keyword>
<evidence type="ECO:0000313" key="9">
    <source>
        <dbReference type="Proteomes" id="UP000594263"/>
    </source>
</evidence>
<dbReference type="GO" id="GO:0033013">
    <property type="term" value="P:tetrapyrrole metabolic process"/>
    <property type="evidence" value="ECO:0007669"/>
    <property type="project" value="UniProtKB-ARBA"/>
</dbReference>
<evidence type="ECO:0000256" key="5">
    <source>
        <dbReference type="ARBA" id="ARBA00023136"/>
    </source>
</evidence>
<keyword evidence="9" id="KW-1185">Reference proteome</keyword>
<dbReference type="OMA" id="WVEGGFH"/>
<reference evidence="8" key="1">
    <citation type="submission" date="2021-01" db="UniProtKB">
        <authorList>
            <consortium name="EnsemblPlants"/>
        </authorList>
    </citation>
    <scope>IDENTIFICATION</scope>
</reference>